<reference evidence="1" key="3">
    <citation type="submission" date="2025-09" db="UniProtKB">
        <authorList>
            <consortium name="Ensembl"/>
        </authorList>
    </citation>
    <scope>IDENTIFICATION</scope>
</reference>
<gene>
    <name evidence="1" type="primary">PALM</name>
</gene>
<proteinExistence type="predicted"/>
<name>A0AC11BG99_SHEEP</name>
<accession>A0AC11BG99</accession>
<sequence>MRPRAPGPLWPLPWGALAWAVGFVGSMGSGDPAPGGVCWLQQGREATCSLVLKTDVSQAECCASGNIDTAWSNFTHPGNKISLLGFLGLVHCLPCKDSCEGVECGPGKACRMLGGRPRCECAPDCTGLPARLQVCGSDGATYRDECELRAARCRGHPDLRVMYRGRCRKSCAHVVCLRPQSCVVDQTGSAHCVVCRSAPCPAPSSPGQELCGNNNVTYLSSCHLRQATCFLGRSIGVRHPGSCAGAARGGEQRRGLAPSPSPRPHFSFGPSHSAGTPEPLDPESEEEEENFVVLAAETPSQQERLQAIAEKRRRQAEIENRRRQLEDDRRQLQHLKSKALRERWLLEGTPSSASEGDEDMRRQMQEDEQKARHLEESISRLEQEIEELENTDALPTAAARGSVAAPSPAPGPAPSPAPEDQRAEAVPNSQQTPVGTPKEKQISNTPLRTVDGSTMMKAAMYSVEITVEKDKVTGETRVLSSTTVLPRELLPQGIKVYEDETKGRGSLGQHLLCYQKKKKTYFPKDSISRNL</sequence>
<reference evidence="1" key="2">
    <citation type="submission" date="2025-08" db="UniProtKB">
        <authorList>
            <consortium name="Ensembl"/>
        </authorList>
    </citation>
    <scope>IDENTIFICATION</scope>
</reference>
<evidence type="ECO:0000313" key="1">
    <source>
        <dbReference type="Ensembl" id="ENSOARP00020014547.2"/>
    </source>
</evidence>
<reference evidence="1" key="1">
    <citation type="submission" date="2020-11" db="EMBL/GenBank/DDBJ databases">
        <authorList>
            <person name="Davenport K.M."/>
            <person name="Bickhart D.M."/>
            <person name="Smith T.P.L."/>
            <person name="Murdoch B.M."/>
            <person name="Rosen B.D."/>
        </authorList>
    </citation>
    <scope>NUCLEOTIDE SEQUENCE [LARGE SCALE GENOMIC DNA]</scope>
    <source>
        <strain evidence="1">OAR_USU_Benz2616</strain>
    </source>
</reference>
<dbReference type="Ensembl" id="ENSOART00020017622.2">
    <property type="protein sequence ID" value="ENSOARP00020014547.2"/>
    <property type="gene ID" value="ENSOARG00020011473.2"/>
</dbReference>
<protein>
    <submittedName>
        <fullName evidence="1">Paralemmin</fullName>
    </submittedName>
</protein>
<organism evidence="1">
    <name type="scientific">Ovis aries</name>
    <name type="common">Sheep</name>
    <dbReference type="NCBI Taxonomy" id="9940"/>
    <lineage>
        <taxon>Eukaryota</taxon>
        <taxon>Metazoa</taxon>
        <taxon>Chordata</taxon>
        <taxon>Craniata</taxon>
        <taxon>Vertebrata</taxon>
        <taxon>Euteleostomi</taxon>
        <taxon>Mammalia</taxon>
        <taxon>Eutheria</taxon>
        <taxon>Laurasiatheria</taxon>
        <taxon>Artiodactyla</taxon>
        <taxon>Ruminantia</taxon>
        <taxon>Pecora</taxon>
        <taxon>Bovidae</taxon>
        <taxon>Caprinae</taxon>
        <taxon>Ovis</taxon>
    </lineage>
</organism>